<gene>
    <name evidence="2" type="ORF">GCM10017621_15150</name>
</gene>
<proteinExistence type="inferred from homology"/>
<evidence type="ECO:0000313" key="3">
    <source>
        <dbReference type="Proteomes" id="UP001143486"/>
    </source>
</evidence>
<dbReference type="EMBL" id="BSFE01000003">
    <property type="protein sequence ID" value="GLK52007.1"/>
    <property type="molecule type" value="Genomic_DNA"/>
</dbReference>
<keyword evidence="3" id="KW-1185">Reference proteome</keyword>
<comment type="subcellular location">
    <subcellularLocation>
        <location evidence="1">Cell inner membrane</location>
        <topology evidence="1">Multi-pass membrane protein</topology>
    </subcellularLocation>
</comment>
<reference evidence="2" key="1">
    <citation type="journal article" date="2014" name="Int. J. Syst. Evol. Microbiol.">
        <title>Complete genome sequence of Corynebacterium casei LMG S-19264T (=DSM 44701T), isolated from a smear-ripened cheese.</title>
        <authorList>
            <consortium name="US DOE Joint Genome Institute (JGI-PGF)"/>
            <person name="Walter F."/>
            <person name="Albersmeier A."/>
            <person name="Kalinowski J."/>
            <person name="Ruckert C."/>
        </authorList>
    </citation>
    <scope>NUCLEOTIDE SEQUENCE</scope>
    <source>
        <strain evidence="2">VKM B-1513</strain>
    </source>
</reference>
<dbReference type="HAMAP" id="MF_02088">
    <property type="entry name" value="Q_prec_transport"/>
    <property type="match status" value="1"/>
</dbReference>
<reference evidence="2" key="2">
    <citation type="submission" date="2023-01" db="EMBL/GenBank/DDBJ databases">
        <authorList>
            <person name="Sun Q."/>
            <person name="Evtushenko L."/>
        </authorList>
    </citation>
    <scope>NUCLEOTIDE SEQUENCE</scope>
    <source>
        <strain evidence="2">VKM B-1513</strain>
    </source>
</reference>
<feature type="transmembrane region" description="Helical" evidence="1">
    <location>
        <begin position="138"/>
        <end position="156"/>
    </location>
</feature>
<dbReference type="PANTHER" id="PTHR34300:SF2">
    <property type="entry name" value="QUEUOSINE PRECURSOR TRANSPORTER-RELATED"/>
    <property type="match status" value="1"/>
</dbReference>
<dbReference type="GO" id="GO:0022857">
    <property type="term" value="F:transmembrane transporter activity"/>
    <property type="evidence" value="ECO:0007669"/>
    <property type="project" value="UniProtKB-UniRule"/>
</dbReference>
<comment type="similarity">
    <text evidence="1">Belongs to the vitamin uptake transporter (VUT/ECF) (TC 2.A.88) family. Q precursor transporter subfamily.</text>
</comment>
<dbReference type="InterPro" id="IPR003744">
    <property type="entry name" value="YhhQ"/>
</dbReference>
<dbReference type="RefSeq" id="WP_271186371.1">
    <property type="nucleotide sequence ID" value="NZ_BSFE01000003.1"/>
</dbReference>
<feature type="transmembrane region" description="Helical" evidence="1">
    <location>
        <begin position="79"/>
        <end position="103"/>
    </location>
</feature>
<name>A0A9W6IKL4_9PROT</name>
<keyword evidence="1" id="KW-0472">Membrane</keyword>
<keyword evidence="1" id="KW-0812">Transmembrane</keyword>
<keyword evidence="1" id="KW-0813">Transport</keyword>
<feature type="transmembrane region" description="Helical" evidence="1">
    <location>
        <begin position="20"/>
        <end position="41"/>
    </location>
</feature>
<keyword evidence="1" id="KW-0997">Cell inner membrane</keyword>
<dbReference type="GO" id="GO:0005886">
    <property type="term" value="C:plasma membrane"/>
    <property type="evidence" value="ECO:0007669"/>
    <property type="project" value="UniProtKB-SubCell"/>
</dbReference>
<feature type="transmembrane region" description="Helical" evidence="1">
    <location>
        <begin position="53"/>
        <end position="72"/>
    </location>
</feature>
<sequence length="240" mass="26114">MGDTDTFSGMNPERVTRKAFVLFFCTGLFMVSLVMAALTAIKVQVVHLGPLDVLVPAGTLAFCFTYLATDVISEVWGRGYALCVVLTGVAMRFVMAVLILYAMHLEDIAGFVSAAPSWTAERQAEFVSVFSSGIRTNFAGLVAFFVSALADVLIFHHLRQRDMGRNRLWLRNNLSTMVSQILNSTIFIAVAFGGIESWAAIGSLILGQVVVKLLAAAVDTPLVYLLRNIAEGRPLTDMRG</sequence>
<dbReference type="Pfam" id="PF02592">
    <property type="entry name" value="Vut_1"/>
    <property type="match status" value="1"/>
</dbReference>
<accession>A0A9W6IKL4</accession>
<dbReference type="AlphaFoldDB" id="A0A9W6IKL4"/>
<organism evidence="2 3">
    <name type="scientific">Maricaulis virginensis</name>
    <dbReference type="NCBI Taxonomy" id="144022"/>
    <lineage>
        <taxon>Bacteria</taxon>
        <taxon>Pseudomonadati</taxon>
        <taxon>Pseudomonadota</taxon>
        <taxon>Alphaproteobacteria</taxon>
        <taxon>Maricaulales</taxon>
        <taxon>Maricaulaceae</taxon>
        <taxon>Maricaulis</taxon>
    </lineage>
</organism>
<comment type="caution">
    <text evidence="2">The sequence shown here is derived from an EMBL/GenBank/DDBJ whole genome shotgun (WGS) entry which is preliminary data.</text>
</comment>
<keyword evidence="1" id="KW-1003">Cell membrane</keyword>
<dbReference type="Proteomes" id="UP001143486">
    <property type="component" value="Unassembled WGS sequence"/>
</dbReference>
<feature type="transmembrane region" description="Helical" evidence="1">
    <location>
        <begin position="177"/>
        <end position="195"/>
    </location>
</feature>
<keyword evidence="1" id="KW-1133">Transmembrane helix</keyword>
<evidence type="ECO:0000313" key="2">
    <source>
        <dbReference type="EMBL" id="GLK52007.1"/>
    </source>
</evidence>
<comment type="function">
    <text evidence="1">Involved in the import of queuosine (Q) precursors, required for Q precursor salvage.</text>
</comment>
<dbReference type="PANTHER" id="PTHR34300">
    <property type="entry name" value="QUEUOSINE PRECURSOR TRANSPORTER-RELATED"/>
    <property type="match status" value="1"/>
</dbReference>
<feature type="transmembrane region" description="Helical" evidence="1">
    <location>
        <begin position="201"/>
        <end position="226"/>
    </location>
</feature>
<dbReference type="NCBIfam" id="TIGR00697">
    <property type="entry name" value="queuosine precursor transporter"/>
    <property type="match status" value="1"/>
</dbReference>
<evidence type="ECO:0000256" key="1">
    <source>
        <dbReference type="HAMAP-Rule" id="MF_02088"/>
    </source>
</evidence>
<protein>
    <recommendedName>
        <fullName evidence="1">Probable queuosine precursor transporter</fullName>
        <shortName evidence="1">Q precursor transporter</shortName>
    </recommendedName>
</protein>